<accession>A0A367ZK56</accession>
<evidence type="ECO:0000313" key="3">
    <source>
        <dbReference type="Proteomes" id="UP000252355"/>
    </source>
</evidence>
<protein>
    <submittedName>
        <fullName evidence="2">Ribonuclease Z</fullName>
    </submittedName>
</protein>
<feature type="compositionally biased region" description="Acidic residues" evidence="1">
    <location>
        <begin position="302"/>
        <end position="312"/>
    </location>
</feature>
<reference evidence="2 3" key="1">
    <citation type="submission" date="2018-05" db="EMBL/GenBank/DDBJ databases">
        <title>A metagenomic window into the 2 km-deep terrestrial subsurface aquifer revealed taxonomically and functionally diverse microbial community comprising novel uncultured bacterial lineages.</title>
        <authorList>
            <person name="Kadnikov V.V."/>
            <person name="Mardanov A.V."/>
            <person name="Beletsky A.V."/>
            <person name="Banks D."/>
            <person name="Pimenov N.V."/>
            <person name="Frank Y.A."/>
            <person name="Karnachuk O.V."/>
            <person name="Ravin N.V."/>
        </authorList>
    </citation>
    <scope>NUCLEOTIDE SEQUENCE [LARGE SCALE GENOMIC DNA]</scope>
    <source>
        <strain evidence="2">BY5</strain>
    </source>
</reference>
<dbReference type="PANTHER" id="PTHR46504:SF2">
    <property type="entry name" value="TRNASE Z TRZ1"/>
    <property type="match status" value="1"/>
</dbReference>
<organism evidence="2 3">
    <name type="scientific">Candidatus Ozemobacter sibiricus</name>
    <dbReference type="NCBI Taxonomy" id="2268124"/>
    <lineage>
        <taxon>Bacteria</taxon>
        <taxon>Candidatus Ozemobacteria</taxon>
        <taxon>Candidatus Ozemobacterales</taxon>
        <taxon>Candidatus Ozemobacteraceae</taxon>
        <taxon>Candidatus Ozemobacter</taxon>
    </lineage>
</organism>
<dbReference type="AlphaFoldDB" id="A0A367ZK56"/>
<evidence type="ECO:0000313" key="2">
    <source>
        <dbReference type="EMBL" id="RCK78448.1"/>
    </source>
</evidence>
<comment type="caution">
    <text evidence="2">The sequence shown here is derived from an EMBL/GenBank/DDBJ whole genome shotgun (WGS) entry which is preliminary data.</text>
</comment>
<dbReference type="InterPro" id="IPR036866">
    <property type="entry name" value="RibonucZ/Hydroxyglut_hydro"/>
</dbReference>
<proteinExistence type="predicted"/>
<name>A0A367ZK56_9BACT</name>
<dbReference type="Pfam" id="PF23023">
    <property type="entry name" value="Anti-Pycsar_Apyc1"/>
    <property type="match status" value="1"/>
</dbReference>
<feature type="compositionally biased region" description="Basic and acidic residues" evidence="1">
    <location>
        <begin position="292"/>
        <end position="301"/>
    </location>
</feature>
<dbReference type="EMBL" id="QOQW01000022">
    <property type="protein sequence ID" value="RCK78448.1"/>
    <property type="molecule type" value="Genomic_DNA"/>
</dbReference>
<dbReference type="SUPFAM" id="SSF56281">
    <property type="entry name" value="Metallo-hydrolase/oxidoreductase"/>
    <property type="match status" value="1"/>
</dbReference>
<sequence length="324" mass="37005">MTRTSFPLQDQLRGFSRALFSTWLYHRRFNLLFDAGEGISTSLLNRVFGIRKVFLSHGHADHIAGLINLVNIRNLGAGDQTTDLEIYYPQGNALVEVVKNYLAQTQSELSFSLIWRPLEAGQMVALDDRRGKTFLRTFRTQHSQKQLSLGFNILEARSRLRPEFATLSQAEINQAIWTHGKERVVEPFEQIIFTYGGDSRPLPVGAITESLFLCHECTYLKREDDERNFHQHSILEEVLEVAAAARVKTLLLFHLSLRYTQEEVRSLVGQALRRQGYPFQVVFLFGDRFHPLADPRGRPETDDASEGSASEEDDRRTPAGEEKP</sequence>
<dbReference type="Proteomes" id="UP000252355">
    <property type="component" value="Unassembled WGS sequence"/>
</dbReference>
<feature type="region of interest" description="Disordered" evidence="1">
    <location>
        <begin position="292"/>
        <end position="324"/>
    </location>
</feature>
<dbReference type="Gene3D" id="3.60.15.10">
    <property type="entry name" value="Ribonuclease Z/Hydroxyacylglutathione hydrolase-like"/>
    <property type="match status" value="1"/>
</dbReference>
<evidence type="ECO:0000256" key="1">
    <source>
        <dbReference type="SAM" id="MobiDB-lite"/>
    </source>
</evidence>
<feature type="compositionally biased region" description="Basic and acidic residues" evidence="1">
    <location>
        <begin position="313"/>
        <end position="324"/>
    </location>
</feature>
<dbReference type="PANTHER" id="PTHR46504">
    <property type="entry name" value="TRNASE Z TRZ1"/>
    <property type="match status" value="1"/>
</dbReference>
<gene>
    <name evidence="2" type="ORF">OZSIB_1368</name>
</gene>